<comment type="caution">
    <text evidence="2">The sequence shown here is derived from an EMBL/GenBank/DDBJ whole genome shotgun (WGS) entry which is preliminary data.</text>
</comment>
<feature type="transmembrane region" description="Helical" evidence="1">
    <location>
        <begin position="318"/>
        <end position="345"/>
    </location>
</feature>
<evidence type="ECO:0000256" key="1">
    <source>
        <dbReference type="SAM" id="Phobius"/>
    </source>
</evidence>
<feature type="transmembrane region" description="Helical" evidence="1">
    <location>
        <begin position="529"/>
        <end position="554"/>
    </location>
</feature>
<feature type="transmembrane region" description="Helical" evidence="1">
    <location>
        <begin position="371"/>
        <end position="391"/>
    </location>
</feature>
<feature type="transmembrane region" description="Helical" evidence="1">
    <location>
        <begin position="432"/>
        <end position="452"/>
    </location>
</feature>
<evidence type="ECO:0008006" key="4">
    <source>
        <dbReference type="Google" id="ProtNLM"/>
    </source>
</evidence>
<keyword evidence="1" id="KW-1133">Transmembrane helix</keyword>
<dbReference type="EMBL" id="RRYP01000473">
    <property type="protein sequence ID" value="TNV87376.1"/>
    <property type="molecule type" value="Genomic_DNA"/>
</dbReference>
<reference evidence="2" key="1">
    <citation type="submission" date="2019-06" db="EMBL/GenBank/DDBJ databases">
        <authorList>
            <person name="Zheng W."/>
        </authorList>
    </citation>
    <scope>NUCLEOTIDE SEQUENCE</scope>
    <source>
        <strain evidence="2">QDHG01</strain>
    </source>
</reference>
<sequence length="796" mass="91472">MQNDDPGPKKDRNGHVIERIKEVARLKLLEVTKNGKVRIKVKAVNSKQFVEMFGNNSFRVVVSSKEPYQKVNYTIESVSSPYLTLKLSFTDPSTLSSTQSFDIIEIRTTKTLTVYTDFMIERIPENTVLEGFIPPQVSDSQINLIGSLEDSGEIAGYALLSGNVLLNLFLQVLSRRILCDIYQLWLLYRSGILSYLFGLLNDISSITLLSLMSINIPGLASVINNILMNFIYMDLLQTGLWIEYIVDLENPEDRSLCPTFALAGYTSMNSVSNLGSTFIFLFIITFLNVVLILTKLLNIFTCEKINVLGILETYLDNLLYWNFIFRFFIQQYQAIFIAASLNLYLGLQNFSLTLEKYESITSTAGDKMSTFSSLIMLPICAFLPFAMTLIIRSYQSEKQLKSSDYEKKFGTLTEGLRISERKNQNAKDLLSPYWNVFTLLRWAISIVIFVYLKDSPGLQVGLLYLLSLFMQSLLLHIKPIAWTGYHQIWAVPLEENYFKFVNEFLITCYLLLSVSLTDYNDYPDLRDNLGLLVLSTILLCVLANLIRALAISYLELSLMFKRKRYRDHLKLLERRRLDAIVEEEKKLQAEFESALTSTLGVQVKGVFVINKMGKRVPYKTKQTQGRSHLKNKQNKPIVNQDDLIIKEYKEFEFETDGKDQQYPTYENFIEVKQKEIEIRKKYEGIWKQSAIEEVKEKKYPSIIYEIRSNNRTAQLTPYQQSLKVIKPPAAAQDFSFNDNLEGTGSTLFNSKVEQVGRLKGINIKPKTNSIPRFKQRQQTTMMGGVKVNRIKFSNAQ</sequence>
<protein>
    <recommendedName>
        <fullName evidence="4">TRP C-terminal domain-containing protein</fullName>
    </recommendedName>
</protein>
<evidence type="ECO:0000313" key="3">
    <source>
        <dbReference type="Proteomes" id="UP000785679"/>
    </source>
</evidence>
<gene>
    <name evidence="2" type="ORF">FGO68_gene11805</name>
</gene>
<name>A0A8J8P4P9_HALGN</name>
<keyword evidence="1" id="KW-0472">Membrane</keyword>
<organism evidence="2 3">
    <name type="scientific">Halteria grandinella</name>
    <dbReference type="NCBI Taxonomy" id="5974"/>
    <lineage>
        <taxon>Eukaryota</taxon>
        <taxon>Sar</taxon>
        <taxon>Alveolata</taxon>
        <taxon>Ciliophora</taxon>
        <taxon>Intramacronucleata</taxon>
        <taxon>Spirotrichea</taxon>
        <taxon>Stichotrichia</taxon>
        <taxon>Sporadotrichida</taxon>
        <taxon>Halteriidae</taxon>
        <taxon>Halteria</taxon>
    </lineage>
</organism>
<dbReference type="Proteomes" id="UP000785679">
    <property type="component" value="Unassembled WGS sequence"/>
</dbReference>
<keyword evidence="3" id="KW-1185">Reference proteome</keyword>
<accession>A0A8J8P4P9</accession>
<dbReference type="AlphaFoldDB" id="A0A8J8P4P9"/>
<proteinExistence type="predicted"/>
<feature type="transmembrane region" description="Helical" evidence="1">
    <location>
        <begin position="278"/>
        <end position="297"/>
    </location>
</feature>
<evidence type="ECO:0000313" key="2">
    <source>
        <dbReference type="EMBL" id="TNV87376.1"/>
    </source>
</evidence>
<feature type="transmembrane region" description="Helical" evidence="1">
    <location>
        <begin position="458"/>
        <end position="477"/>
    </location>
</feature>
<keyword evidence="1" id="KW-0812">Transmembrane</keyword>